<evidence type="ECO:0000313" key="7">
    <source>
        <dbReference type="EMBL" id="EJP60957.1"/>
    </source>
</evidence>
<feature type="compositionally biased region" description="Low complexity" evidence="4">
    <location>
        <begin position="1059"/>
        <end position="1070"/>
    </location>
</feature>
<dbReference type="SUPFAM" id="SSF56219">
    <property type="entry name" value="DNase I-like"/>
    <property type="match status" value="1"/>
</dbReference>
<evidence type="ECO:0000259" key="6">
    <source>
        <dbReference type="PROSITE" id="PS50878"/>
    </source>
</evidence>
<dbReference type="PROSITE" id="PS50157">
    <property type="entry name" value="ZINC_FINGER_C2H2_2"/>
    <property type="match status" value="1"/>
</dbReference>
<feature type="domain" description="C2H2-type" evidence="5">
    <location>
        <begin position="1202"/>
        <end position="1229"/>
    </location>
</feature>
<feature type="compositionally biased region" description="Low complexity" evidence="4">
    <location>
        <begin position="486"/>
        <end position="504"/>
    </location>
</feature>
<protein>
    <submittedName>
        <fullName evidence="7">Pol-like protein</fullName>
    </submittedName>
</protein>
<dbReference type="PANTHER" id="PTHR33481:SF1">
    <property type="entry name" value="ENDONUCLEASE_EXONUCLEASE_PHOSPHATASE DOMAIN-CONTAINING PROTEIN-RELATED"/>
    <property type="match status" value="1"/>
</dbReference>
<feature type="compositionally biased region" description="Polar residues" evidence="4">
    <location>
        <begin position="505"/>
        <end position="514"/>
    </location>
</feature>
<dbReference type="GO" id="GO:0005739">
    <property type="term" value="C:mitochondrion"/>
    <property type="evidence" value="ECO:0007669"/>
    <property type="project" value="UniProtKB-SubCell"/>
</dbReference>
<dbReference type="InterPro" id="IPR036691">
    <property type="entry name" value="Endo/exonu/phosph_ase_sf"/>
</dbReference>
<dbReference type="PROSITE" id="PS50878">
    <property type="entry name" value="RT_POL"/>
    <property type="match status" value="1"/>
</dbReference>
<evidence type="ECO:0000313" key="8">
    <source>
        <dbReference type="Proteomes" id="UP000002762"/>
    </source>
</evidence>
<comment type="subcellular location">
    <subcellularLocation>
        <location evidence="1">Mitochondrion</location>
    </subcellularLocation>
</comment>
<evidence type="ECO:0000256" key="1">
    <source>
        <dbReference type="ARBA" id="ARBA00004173"/>
    </source>
</evidence>
<dbReference type="InterPro" id="IPR000477">
    <property type="entry name" value="RT_dom"/>
</dbReference>
<feature type="region of interest" description="Disordered" evidence="4">
    <location>
        <begin position="486"/>
        <end position="551"/>
    </location>
</feature>
<dbReference type="Pfam" id="PF00078">
    <property type="entry name" value="RVT_1"/>
    <property type="match status" value="1"/>
</dbReference>
<feature type="region of interest" description="Disordered" evidence="4">
    <location>
        <begin position="1052"/>
        <end position="1090"/>
    </location>
</feature>
<proteinExistence type="predicted"/>
<dbReference type="Proteomes" id="UP000002762">
    <property type="component" value="Unassembled WGS sequence"/>
</dbReference>
<reference evidence="7 8" key="1">
    <citation type="journal article" date="2012" name="Sci. Rep.">
        <title>Genomic perspectives on the evolution of fungal entomopathogenicity in Beauveria bassiana.</title>
        <authorList>
            <person name="Xiao G."/>
            <person name="Ying S.H."/>
            <person name="Zheng P."/>
            <person name="Wang Z.L."/>
            <person name="Zhang S."/>
            <person name="Xie X.Q."/>
            <person name="Shang Y."/>
            <person name="St Leger R.J."/>
            <person name="Zhao G.P."/>
            <person name="Wang C."/>
            <person name="Feng M.G."/>
        </authorList>
    </citation>
    <scope>NUCLEOTIDE SEQUENCE [LARGE SCALE GENOMIC DNA]</scope>
    <source>
        <strain evidence="7 8">ARSEF 2860</strain>
    </source>
</reference>
<dbReference type="EMBL" id="JH725236">
    <property type="protein sequence ID" value="EJP60957.1"/>
    <property type="molecule type" value="Genomic_DNA"/>
</dbReference>
<dbReference type="Gene3D" id="3.60.10.10">
    <property type="entry name" value="Endonuclease/exonuclease/phosphatase"/>
    <property type="match status" value="1"/>
</dbReference>
<dbReference type="STRING" id="655819.J4UF07"/>
<dbReference type="InterPro" id="IPR013087">
    <property type="entry name" value="Znf_C2H2_type"/>
</dbReference>
<keyword evidence="3" id="KW-0863">Zinc-finger</keyword>
<dbReference type="GeneID" id="19893110"/>
<dbReference type="Pfam" id="PF14529">
    <property type="entry name" value="Exo_endo_phos_2"/>
    <property type="match status" value="1"/>
</dbReference>
<name>J4UF07_BEAB2</name>
<dbReference type="InParanoid" id="J4UF07"/>
<dbReference type="GO" id="GO:0008270">
    <property type="term" value="F:zinc ion binding"/>
    <property type="evidence" value="ECO:0007669"/>
    <property type="project" value="UniProtKB-KW"/>
</dbReference>
<keyword evidence="8" id="KW-1185">Reference proteome</keyword>
<evidence type="ECO:0000259" key="5">
    <source>
        <dbReference type="PROSITE" id="PS50157"/>
    </source>
</evidence>
<evidence type="ECO:0000256" key="2">
    <source>
        <dbReference type="ARBA" id="ARBA00023128"/>
    </source>
</evidence>
<dbReference type="SUPFAM" id="SSF56672">
    <property type="entry name" value="DNA/RNA polymerases"/>
    <property type="match status" value="1"/>
</dbReference>
<feature type="compositionally biased region" description="Polar residues" evidence="4">
    <location>
        <begin position="527"/>
        <end position="539"/>
    </location>
</feature>
<accession>J4UF07</accession>
<feature type="region of interest" description="Disordered" evidence="4">
    <location>
        <begin position="1248"/>
        <end position="1267"/>
    </location>
</feature>
<gene>
    <name evidence="7" type="ORF">BBA_10098</name>
</gene>
<keyword evidence="2" id="KW-0496">Mitochondrion</keyword>
<feature type="region of interest" description="Disordered" evidence="4">
    <location>
        <begin position="123"/>
        <end position="143"/>
    </location>
</feature>
<keyword evidence="3" id="KW-0479">Metal-binding</keyword>
<dbReference type="InterPro" id="IPR043502">
    <property type="entry name" value="DNA/RNA_pol_sf"/>
</dbReference>
<dbReference type="HOGENOM" id="CLU_232919_0_0_1"/>
<keyword evidence="3" id="KW-0862">Zinc</keyword>
<dbReference type="GO" id="GO:0003824">
    <property type="term" value="F:catalytic activity"/>
    <property type="evidence" value="ECO:0007669"/>
    <property type="project" value="InterPro"/>
</dbReference>
<feature type="compositionally biased region" description="Low complexity" evidence="4">
    <location>
        <begin position="996"/>
        <end position="1033"/>
    </location>
</feature>
<dbReference type="InterPro" id="IPR005135">
    <property type="entry name" value="Endo/exonuclease/phosphatase"/>
</dbReference>
<evidence type="ECO:0000256" key="4">
    <source>
        <dbReference type="SAM" id="MobiDB-lite"/>
    </source>
</evidence>
<dbReference type="CDD" id="cd01650">
    <property type="entry name" value="RT_nLTR_like"/>
    <property type="match status" value="1"/>
</dbReference>
<sequence length="2064" mass="229585">MAPKWPQVNNGPEHINEHATYLREACNQLQAVDRGRHNQVPWNIVQPYLDSTILLIGKVLRQPALREILQQVEDAAKCTQNIQNDVTIIKNSVGLSTTPLNASNFSGTRTRGAPMSWAQVAAQGKGSPPLPPPVSHDTTANKNQTTVTAYKDRTVTVKLKDNGIIQRHRTRPASWTKQQVETAVRTSSATTSIKIVAAHQLKSGDIQIIANTTAEAKRLKQNQEWIRSLGENAELIVPTYGVIVHGIPTNSLNIKDQGTTIQQMLADNHTVIPSARISYIGWLTKEAHLKRASSIVVEFIEPEMANAIIYAGMVWDGQIHQCQLYDRACRVKQCFRCYNYGHIGTQCNASQTCGYCAEQHESKHCSRKGVEGFAPRCAVCKDAHTAWSNACSARKKELQRVEQAKDSRDIYWHVPRKEISARSGITNTNETENTRDTGSNDSRSNRRRVLAPVPAPASSPAPPCLITRCSANAPLPVVVEVDSPPAVQAQQTQQATETGTASEQMTVPTASSPSVEDMWMNPDLTAETATPTDQYSASDENGMGPSLGKRQTRTRSAFTPFNALSRVNSVVMAPKWPQVNNGPEHINEHATYLREACNQLQAVDRGRHNQVPWNIVQPYLESTILLIGKVLRQPALREILQQVKDAAKCTQNIQNDVTIIKNSVGLSAAPLNASNFSGARQRSAVTWAQVAAHAKGSPPLPLPASHNATSNKNQTTVTAYKDRTLTVKLKNNGIVQRYRTRPASWTKQQVETAVRTNSATTSIKVVAAHQLKSGDIQIIANTTEEAKNLKENQGWIRSLGENAELIVPTYGVIVHGIPTNSLNIKDQETAIQQMLADNYTVIPNAKISFVGWLTKEAPLKRASSIVVEFIEPEMANAIIYAGMVWDGQIHQCQLYDRACRVKQCFRCYNYGHIGTQCNASQICGYCAEQHESKHCRRKGAEGFAPQCAVCKDAHTAWSNACPARKKELQRVEQAKESRDIYWHVPPKETSTHPGITNTNDTPANDTNGTDNTRGTGSNKRRAPAPASAPDSPRLITRRSANASMPIVVEANSPPEVHSQQAQTATATQAAPVTITSPTPPNPTVEESWATPEPLLESAEQPTIDPQLTTTEEPAATTPTAFSEEGILGFSTREADDWLQRIGLDNDWLDEAEDDSSPLTSVVTDTRTAQGQIYKGCTCAEHQEIYSSWPTHSAELTIARCMKTCTYCGKDFEATAELRKHMRKKYERKGISIVVEKRNRWGATTPAWTRRRHTESPPRQPATRITRSQSVTEHRTLRILQYNVRKSRDVVLASLFQNRRIAEYDIIAIQEPWRNHFINTSYHPLKTHFQLMYLDNPATRVCLYMNKRISPSTWQVSYISADIISLTIRSPNDDKPIHIWNVYNEVGTATLSILANALGGLDQDHESIVLGDFNLHHPLWSARHRRGAARSRAEELLTIVETFQLQLLTVPGTVTHRWKDGDSTIDLTFATEDLASRTIHCKIAKQLDCDSDHLPVDVAIDWDFQQATPIKKRLWTKMNVRLLRGKVKERLPDEREVGPLNNHTEINAYVDTIVKALGDGIDASTPWSNPSPHSIPGFDEECKDICKEVQRLRRTWQRTRQDDDYEAYRQARNRKGRHIQKTLRNAHRQRVEEASANQSGLWKLVKWAKNRHAPSSACTPSLVTPDGGLAEGPEEKAEVLRQSFFPPPSQADLSDIQGYQYPAPIECPAITISEIEKAVKSAAPNKAPGVDGITNCVLQGTLDILMPCLHKLFNACLEQGYCPAHFKETVTVVLRKPGKEDYSQPKSYRPIALLNTLGKMLDGVIASRLAYLADTFQLLPRRHTGGRKLTSTEHAMHMLLQRIHQAWAEGKVATLLLLDVSGAYDNVSHERLLHNLRKRRIDPKIIRWVASFLSDRSTTLKLQEYTAPSVPIKTGIPQGSRMSPYLYLFYNADLVEDCKNENTEAVGYIDDVSILAVGPSSAHNCKTLKAIHHKAEEWAAKHGSKFAPANDKLGECHDGYMPGKPDWKFVGMAHSMKSTGLIALTMATEVATICLVDAGPSGPQYDRRRHMRELANMSLGLEKEH</sequence>
<feature type="compositionally biased region" description="Basic and acidic residues" evidence="4">
    <location>
        <begin position="976"/>
        <end position="990"/>
    </location>
</feature>
<dbReference type="RefSeq" id="XP_008603417.1">
    <property type="nucleotide sequence ID" value="XM_008605195.1"/>
</dbReference>
<feature type="region of interest" description="Disordered" evidence="4">
    <location>
        <begin position="976"/>
        <end position="1035"/>
    </location>
</feature>
<organism evidence="7 8">
    <name type="scientific">Beauveria bassiana (strain ARSEF 2860)</name>
    <name type="common">White muscardine disease fungus</name>
    <name type="synonym">Tritirachium shiotae</name>
    <dbReference type="NCBI Taxonomy" id="655819"/>
    <lineage>
        <taxon>Eukaryota</taxon>
        <taxon>Fungi</taxon>
        <taxon>Dikarya</taxon>
        <taxon>Ascomycota</taxon>
        <taxon>Pezizomycotina</taxon>
        <taxon>Sordariomycetes</taxon>
        <taxon>Hypocreomycetidae</taxon>
        <taxon>Hypocreales</taxon>
        <taxon>Cordycipitaceae</taxon>
        <taxon>Beauveria</taxon>
    </lineage>
</organism>
<feature type="domain" description="Reverse transcriptase" evidence="6">
    <location>
        <begin position="1754"/>
        <end position="2013"/>
    </location>
</feature>
<evidence type="ECO:0000256" key="3">
    <source>
        <dbReference type="PROSITE-ProRule" id="PRU00042"/>
    </source>
</evidence>
<dbReference type="PANTHER" id="PTHR33481">
    <property type="entry name" value="REVERSE TRANSCRIPTASE"/>
    <property type="match status" value="1"/>
</dbReference>
<feature type="region of interest" description="Disordered" evidence="4">
    <location>
        <begin position="421"/>
        <end position="461"/>
    </location>
</feature>